<evidence type="ECO:0000313" key="1">
    <source>
        <dbReference type="EMBL" id="GAA3587923.1"/>
    </source>
</evidence>
<proteinExistence type="predicted"/>
<protein>
    <submittedName>
        <fullName evidence="1">Uncharacterized protein</fullName>
    </submittedName>
</protein>
<sequence>MSAYRMSVRRVPSATFMEGRWGVADLAYGGPGLRVLVLVGRDEELAQNLGGFGLRPRGHHFSEVVALLR</sequence>
<reference evidence="2" key="1">
    <citation type="journal article" date="2019" name="Int. J. Syst. Evol. Microbiol.">
        <title>The Global Catalogue of Microorganisms (GCM) 10K type strain sequencing project: providing services to taxonomists for standard genome sequencing and annotation.</title>
        <authorList>
            <consortium name="The Broad Institute Genomics Platform"/>
            <consortium name="The Broad Institute Genome Sequencing Center for Infectious Disease"/>
            <person name="Wu L."/>
            <person name="Ma J."/>
        </authorList>
    </citation>
    <scope>NUCLEOTIDE SEQUENCE [LARGE SCALE GENOMIC DNA]</scope>
    <source>
        <strain evidence="2">JCM 16898</strain>
    </source>
</reference>
<accession>A0ABP6YUA2</accession>
<dbReference type="EMBL" id="BAAAZN010000037">
    <property type="protein sequence ID" value="GAA3587923.1"/>
    <property type="molecule type" value="Genomic_DNA"/>
</dbReference>
<evidence type="ECO:0000313" key="2">
    <source>
        <dbReference type="Proteomes" id="UP001500689"/>
    </source>
</evidence>
<dbReference type="Proteomes" id="UP001500689">
    <property type="component" value="Unassembled WGS sequence"/>
</dbReference>
<gene>
    <name evidence="1" type="ORF">GCM10022222_85650</name>
</gene>
<keyword evidence="2" id="KW-1185">Reference proteome</keyword>
<name>A0ABP6YUA2_9PSEU</name>
<organism evidence="1 2">
    <name type="scientific">Amycolatopsis ultiminotia</name>
    <dbReference type="NCBI Taxonomy" id="543629"/>
    <lineage>
        <taxon>Bacteria</taxon>
        <taxon>Bacillati</taxon>
        <taxon>Actinomycetota</taxon>
        <taxon>Actinomycetes</taxon>
        <taxon>Pseudonocardiales</taxon>
        <taxon>Pseudonocardiaceae</taxon>
        <taxon>Amycolatopsis</taxon>
    </lineage>
</organism>
<comment type="caution">
    <text evidence="1">The sequence shown here is derived from an EMBL/GenBank/DDBJ whole genome shotgun (WGS) entry which is preliminary data.</text>
</comment>